<dbReference type="SUPFAM" id="SSF52833">
    <property type="entry name" value="Thioredoxin-like"/>
    <property type="match status" value="1"/>
</dbReference>
<dbReference type="Gene3D" id="3.40.30.10">
    <property type="entry name" value="Glutaredoxin"/>
    <property type="match status" value="1"/>
</dbReference>
<reference evidence="1" key="1">
    <citation type="journal article" date="2020" name="Stud. Mycol.">
        <title>101 Dothideomycetes genomes: a test case for predicting lifestyles and emergence of pathogens.</title>
        <authorList>
            <person name="Haridas S."/>
            <person name="Albert R."/>
            <person name="Binder M."/>
            <person name="Bloem J."/>
            <person name="Labutti K."/>
            <person name="Salamov A."/>
            <person name="Andreopoulos B."/>
            <person name="Baker S."/>
            <person name="Barry K."/>
            <person name="Bills G."/>
            <person name="Bluhm B."/>
            <person name="Cannon C."/>
            <person name="Castanera R."/>
            <person name="Culley D."/>
            <person name="Daum C."/>
            <person name="Ezra D."/>
            <person name="Gonzalez J."/>
            <person name="Henrissat B."/>
            <person name="Kuo A."/>
            <person name="Liang C."/>
            <person name="Lipzen A."/>
            <person name="Lutzoni F."/>
            <person name="Magnuson J."/>
            <person name="Mondo S."/>
            <person name="Nolan M."/>
            <person name="Ohm R."/>
            <person name="Pangilinan J."/>
            <person name="Park H.-J."/>
            <person name="Ramirez L."/>
            <person name="Alfaro M."/>
            <person name="Sun H."/>
            <person name="Tritt A."/>
            <person name="Yoshinaga Y."/>
            <person name="Zwiers L.-H."/>
            <person name="Turgeon B."/>
            <person name="Goodwin S."/>
            <person name="Spatafora J."/>
            <person name="Crous P."/>
            <person name="Grigoriev I."/>
        </authorList>
    </citation>
    <scope>NUCLEOTIDE SEQUENCE</scope>
    <source>
        <strain evidence="1">CBS 480.64</strain>
    </source>
</reference>
<gene>
    <name evidence="1" type="ORF">K470DRAFT_256707</name>
</gene>
<organism evidence="1 2">
    <name type="scientific">Piedraia hortae CBS 480.64</name>
    <dbReference type="NCBI Taxonomy" id="1314780"/>
    <lineage>
        <taxon>Eukaryota</taxon>
        <taxon>Fungi</taxon>
        <taxon>Dikarya</taxon>
        <taxon>Ascomycota</taxon>
        <taxon>Pezizomycotina</taxon>
        <taxon>Dothideomycetes</taxon>
        <taxon>Dothideomycetidae</taxon>
        <taxon>Capnodiales</taxon>
        <taxon>Piedraiaceae</taxon>
        <taxon>Piedraia</taxon>
    </lineage>
</organism>
<dbReference type="OrthoDB" id="40334at2759"/>
<evidence type="ECO:0000313" key="1">
    <source>
        <dbReference type="EMBL" id="KAF2861580.1"/>
    </source>
</evidence>
<dbReference type="InterPro" id="IPR036249">
    <property type="entry name" value="Thioredoxin-like_sf"/>
</dbReference>
<dbReference type="AlphaFoldDB" id="A0A6A7C244"/>
<accession>A0A6A7C244</accession>
<proteinExistence type="predicted"/>
<dbReference type="EMBL" id="MU005971">
    <property type="protein sequence ID" value="KAF2861580.1"/>
    <property type="molecule type" value="Genomic_DNA"/>
</dbReference>
<dbReference type="Pfam" id="PF13911">
    <property type="entry name" value="AhpC-TSA_2"/>
    <property type="match status" value="1"/>
</dbReference>
<keyword evidence="2" id="KW-1185">Reference proteome</keyword>
<dbReference type="InterPro" id="IPR032801">
    <property type="entry name" value="PXL2A/B/C"/>
</dbReference>
<dbReference type="PANTHER" id="PTHR42336:SF1">
    <property type="entry name" value="ALKYL HYDROPEROXIDE REDUCTASE SUBUNIT C_ THIOL SPECIFIC ANTIOXIDANT DOMAIN-CONTAINING PROTEIN"/>
    <property type="match status" value="1"/>
</dbReference>
<protein>
    <submittedName>
        <fullName evidence="1">Uncharacterized protein</fullName>
    </submittedName>
</protein>
<name>A0A6A7C244_9PEZI</name>
<sequence>MEHVRNELASWWAPHPDVPVASHAPQIGSPAPHTPKLGLEPGQPTVLVFLRHCGCPFAEKTYLNLREVARRHLGVAFIAISHSDERSTTAWLKSLPQVGSETPNVRVVVDARLEIYSAWGLGQAPYAHVLSPASLFEVWRLARDEGIVNRPTDSGSRWQMSGFFAVDKDGIVRWGRPAKRADEIPDFEAAVRALG</sequence>
<evidence type="ECO:0000313" key="2">
    <source>
        <dbReference type="Proteomes" id="UP000799421"/>
    </source>
</evidence>
<dbReference type="PANTHER" id="PTHR42336">
    <property type="entry name" value="THIOREDOXIN DOMAIN-CONTAINING PROTEIN-RELATED"/>
    <property type="match status" value="1"/>
</dbReference>
<dbReference type="Proteomes" id="UP000799421">
    <property type="component" value="Unassembled WGS sequence"/>
</dbReference>